<dbReference type="GO" id="GO:0055052">
    <property type="term" value="C:ATP-binding cassette (ABC) transporter complex, substrate-binding subunit-containing"/>
    <property type="evidence" value="ECO:0007669"/>
    <property type="project" value="TreeGrafter"/>
</dbReference>
<dbReference type="SUPFAM" id="SSF53850">
    <property type="entry name" value="Periplasmic binding protein-like II"/>
    <property type="match status" value="1"/>
</dbReference>
<name>V5WMY7_9SPIO</name>
<keyword evidence="3" id="KW-0732">Signal</keyword>
<dbReference type="Gene3D" id="3.40.190.10">
    <property type="entry name" value="Periplasmic binding protein-like II"/>
    <property type="match status" value="1"/>
</dbReference>
<proteinExistence type="inferred from homology"/>
<evidence type="ECO:0000313" key="5">
    <source>
        <dbReference type="Proteomes" id="UP000018680"/>
    </source>
</evidence>
<accession>V5WMY7</accession>
<dbReference type="GO" id="GO:1901982">
    <property type="term" value="F:maltose binding"/>
    <property type="evidence" value="ECO:0007669"/>
    <property type="project" value="TreeGrafter"/>
</dbReference>
<dbReference type="eggNOG" id="COG1653">
    <property type="taxonomic scope" value="Bacteria"/>
</dbReference>
<evidence type="ECO:0000256" key="2">
    <source>
        <dbReference type="ARBA" id="ARBA00022448"/>
    </source>
</evidence>
<reference evidence="4 5" key="1">
    <citation type="journal article" date="2015" name="Stand. Genomic Sci.">
        <title>Complete genome sequence and description of Salinispira pacifica gen. nov., sp. nov., a novel spirochaete isolated form a hypersaline microbial mat.</title>
        <authorList>
            <person name="Ben Hania W."/>
            <person name="Joseph M."/>
            <person name="Schumann P."/>
            <person name="Bunk B."/>
            <person name="Fiebig A."/>
            <person name="Sproer C."/>
            <person name="Klenk H.P."/>
            <person name="Fardeau M.L."/>
            <person name="Spring S."/>
        </authorList>
    </citation>
    <scope>NUCLEOTIDE SEQUENCE [LARGE SCALE GENOMIC DNA]</scope>
    <source>
        <strain evidence="4 5">L21-RPul-D2</strain>
    </source>
</reference>
<dbReference type="GO" id="GO:0015768">
    <property type="term" value="P:maltose transport"/>
    <property type="evidence" value="ECO:0007669"/>
    <property type="project" value="TreeGrafter"/>
</dbReference>
<dbReference type="InterPro" id="IPR006059">
    <property type="entry name" value="SBP"/>
</dbReference>
<dbReference type="RefSeq" id="WP_024269415.1">
    <property type="nucleotide sequence ID" value="NC_023035.1"/>
</dbReference>
<dbReference type="Proteomes" id="UP000018680">
    <property type="component" value="Chromosome"/>
</dbReference>
<dbReference type="KEGG" id="slr:L21SP2_3179"/>
<sequence length="427" mass="46095">MKRLGIMVFAMFMVFSFIWAEGAGETPADSAGNADIQRVRIMGYGGQDPAIVARLLDEVIGDGLLAKNIEVVYEPLEGDYNAALFNALSAGTAGDIFYIPVETAPGIISTGKVEPLNSLIDESPFIESLNQAYTSDGNLYGIAKDFNTLALIYNKDLFDEAGVEYPTEEDTWESLAEKAGKIASLGPDVYGIALPADYARFGAFAFGRGWKPFGGRGGRTDLTESEFVSAVEWYTGLVRDDIAVLPSDIGQGWGGGAFATENVAMAIEGAWIIGFLRNEAPNLKYGATFLPRSSSDGMRGNFLFTVAYGINSDSPRKEAAVEVLKALTSEEAQQFILEEGLAIPSRTALADNPFFDEETVEAETNRIVFEGADRGNVFGYQFGVVGTDWMNPVNAMLSQIMTSQIDIDDAVEQAQKELDAILDRAGL</sequence>
<keyword evidence="5" id="KW-1185">Reference proteome</keyword>
<evidence type="ECO:0000313" key="4">
    <source>
        <dbReference type="EMBL" id="AHC16519.1"/>
    </source>
</evidence>
<dbReference type="AlphaFoldDB" id="V5WMY7"/>
<dbReference type="EMBL" id="CP006939">
    <property type="protein sequence ID" value="AHC16519.1"/>
    <property type="molecule type" value="Genomic_DNA"/>
</dbReference>
<dbReference type="Pfam" id="PF13416">
    <property type="entry name" value="SBP_bac_8"/>
    <property type="match status" value="1"/>
</dbReference>
<evidence type="ECO:0000256" key="3">
    <source>
        <dbReference type="ARBA" id="ARBA00022729"/>
    </source>
</evidence>
<organism evidence="4 5">
    <name type="scientific">Salinispira pacifica</name>
    <dbReference type="NCBI Taxonomy" id="1307761"/>
    <lineage>
        <taxon>Bacteria</taxon>
        <taxon>Pseudomonadati</taxon>
        <taxon>Spirochaetota</taxon>
        <taxon>Spirochaetia</taxon>
        <taxon>Spirochaetales</taxon>
        <taxon>Spirochaetaceae</taxon>
        <taxon>Salinispira</taxon>
    </lineage>
</organism>
<protein>
    <submittedName>
        <fullName evidence="4">Extracellular solute-binding protein, family 1</fullName>
    </submittedName>
</protein>
<keyword evidence="2" id="KW-0813">Transport</keyword>
<dbReference type="GO" id="GO:0042956">
    <property type="term" value="P:maltodextrin transmembrane transport"/>
    <property type="evidence" value="ECO:0007669"/>
    <property type="project" value="TreeGrafter"/>
</dbReference>
<dbReference type="HOGENOM" id="CLU_031285_10_5_12"/>
<dbReference type="PANTHER" id="PTHR30061:SF50">
    <property type="entry name" value="MALTOSE_MALTODEXTRIN-BINDING PERIPLASMIC PROTEIN"/>
    <property type="match status" value="1"/>
</dbReference>
<dbReference type="STRING" id="1307761.L21SP2_3179"/>
<gene>
    <name evidence="4" type="ORF">L21SP2_3179</name>
</gene>
<dbReference type="PANTHER" id="PTHR30061">
    <property type="entry name" value="MALTOSE-BINDING PERIPLASMIC PROTEIN"/>
    <property type="match status" value="1"/>
</dbReference>
<evidence type="ECO:0000256" key="1">
    <source>
        <dbReference type="ARBA" id="ARBA00008520"/>
    </source>
</evidence>
<dbReference type="PATRIC" id="fig|1307761.3.peg.3167"/>
<comment type="similarity">
    <text evidence="1">Belongs to the bacterial solute-binding protein 1 family.</text>
</comment>
<dbReference type="OrthoDB" id="383937at2"/>